<feature type="domain" description="Mannosyl-glycoprotein endo-beta-N-acetylglucosamidase-like" evidence="2">
    <location>
        <begin position="146"/>
        <end position="273"/>
    </location>
</feature>
<keyword evidence="1" id="KW-0812">Transmembrane</keyword>
<sequence>MKVHLKPNHSVYSIEIPSIKRITYLALIWIFGVVAFAYPFLFPPSEEIEIDEFAVYEFVEPEMPDFKAITDIKARKKAFFDYLLPAVAYQNRIIYEKRRFLMGLQDKLKQQQRFDAQELQTLETLVKDYRVEPDGDFAATLSILLKRIDVIPAELVLMQAANESAWGTSRFAREGYNFFGLWCFRRGCGFVPRQRNDGAAHEVAKFKNLRHAVRTYFRNINRHYAYKDLRNIRLSLRENDRRISAVELAKGLGRYSERGDEYIKELIQMIRYNRKLMTL</sequence>
<keyword evidence="1" id="KW-1133">Transmembrane helix</keyword>
<dbReference type="Proteomes" id="UP001500359">
    <property type="component" value="Unassembled WGS sequence"/>
</dbReference>
<protein>
    <submittedName>
        <fullName evidence="3">Glucosaminidase domain-containing protein</fullName>
    </submittedName>
</protein>
<evidence type="ECO:0000259" key="2">
    <source>
        <dbReference type="Pfam" id="PF01832"/>
    </source>
</evidence>
<organism evidence="3 4">
    <name type="scientific">Aliiglaciecola litoralis</name>
    <dbReference type="NCBI Taxonomy" id="582857"/>
    <lineage>
        <taxon>Bacteria</taxon>
        <taxon>Pseudomonadati</taxon>
        <taxon>Pseudomonadota</taxon>
        <taxon>Gammaproteobacteria</taxon>
        <taxon>Alteromonadales</taxon>
        <taxon>Alteromonadaceae</taxon>
        <taxon>Aliiglaciecola</taxon>
    </lineage>
</organism>
<proteinExistence type="predicted"/>
<dbReference type="PANTHER" id="PTHR40572">
    <property type="entry name" value="PROTEIN BAX"/>
    <property type="match status" value="1"/>
</dbReference>
<dbReference type="RefSeq" id="WP_343855652.1">
    <property type="nucleotide sequence ID" value="NZ_BAAAFD010000001.1"/>
</dbReference>
<keyword evidence="4" id="KW-1185">Reference proteome</keyword>
<evidence type="ECO:0000256" key="1">
    <source>
        <dbReference type="SAM" id="Phobius"/>
    </source>
</evidence>
<name>A0ABN1LBZ8_9ALTE</name>
<comment type="caution">
    <text evidence="3">The sequence shown here is derived from an EMBL/GenBank/DDBJ whole genome shotgun (WGS) entry which is preliminary data.</text>
</comment>
<dbReference type="Gene3D" id="1.10.530.10">
    <property type="match status" value="1"/>
</dbReference>
<feature type="transmembrane region" description="Helical" evidence="1">
    <location>
        <begin position="21"/>
        <end position="41"/>
    </location>
</feature>
<dbReference type="Pfam" id="PF01832">
    <property type="entry name" value="Glucosaminidase"/>
    <property type="match status" value="1"/>
</dbReference>
<evidence type="ECO:0000313" key="3">
    <source>
        <dbReference type="EMBL" id="GAA0852182.1"/>
    </source>
</evidence>
<dbReference type="EMBL" id="BAAAFD010000001">
    <property type="protein sequence ID" value="GAA0852182.1"/>
    <property type="molecule type" value="Genomic_DNA"/>
</dbReference>
<gene>
    <name evidence="3" type="ORF">GCM10009114_01460</name>
</gene>
<dbReference type="InterPro" id="IPR053195">
    <property type="entry name" value="Bax-like"/>
</dbReference>
<evidence type="ECO:0000313" key="4">
    <source>
        <dbReference type="Proteomes" id="UP001500359"/>
    </source>
</evidence>
<dbReference type="InterPro" id="IPR002901">
    <property type="entry name" value="MGlyc_endo_b_GlcNAc-like_dom"/>
</dbReference>
<reference evidence="3 4" key="1">
    <citation type="journal article" date="2019" name="Int. J. Syst. Evol. Microbiol.">
        <title>The Global Catalogue of Microorganisms (GCM) 10K type strain sequencing project: providing services to taxonomists for standard genome sequencing and annotation.</title>
        <authorList>
            <consortium name="The Broad Institute Genomics Platform"/>
            <consortium name="The Broad Institute Genome Sequencing Center for Infectious Disease"/>
            <person name="Wu L."/>
            <person name="Ma J."/>
        </authorList>
    </citation>
    <scope>NUCLEOTIDE SEQUENCE [LARGE SCALE GENOMIC DNA]</scope>
    <source>
        <strain evidence="3 4">JCM 15896</strain>
    </source>
</reference>
<dbReference type="PANTHER" id="PTHR40572:SF1">
    <property type="entry name" value="PROTEIN BAX"/>
    <property type="match status" value="1"/>
</dbReference>
<accession>A0ABN1LBZ8</accession>
<keyword evidence="1" id="KW-0472">Membrane</keyword>